<proteinExistence type="predicted"/>
<evidence type="ECO:0000313" key="2">
    <source>
        <dbReference type="Proteomes" id="UP000281553"/>
    </source>
</evidence>
<dbReference type="OrthoDB" id="6250672at2759"/>
<dbReference type="AlphaFoldDB" id="A0A3P7RUY1"/>
<sequence>MLQGDVQTAAKLAAAFLIESNFDRLETLLNEASDYILDFEKSVRSHGKYIS</sequence>
<evidence type="ECO:0000313" key="1">
    <source>
        <dbReference type="EMBL" id="VDN44649.1"/>
    </source>
</evidence>
<name>A0A3P7RUY1_DIBLA</name>
<dbReference type="EMBL" id="UYRU01112494">
    <property type="protein sequence ID" value="VDN44649.1"/>
    <property type="molecule type" value="Genomic_DNA"/>
</dbReference>
<protein>
    <submittedName>
        <fullName evidence="1">Uncharacterized protein</fullName>
    </submittedName>
</protein>
<reference evidence="1 2" key="1">
    <citation type="submission" date="2018-11" db="EMBL/GenBank/DDBJ databases">
        <authorList>
            <consortium name="Pathogen Informatics"/>
        </authorList>
    </citation>
    <scope>NUCLEOTIDE SEQUENCE [LARGE SCALE GENOMIC DNA]</scope>
</reference>
<gene>
    <name evidence="1" type="ORF">DILT_LOCUS19399</name>
</gene>
<accession>A0A3P7RUY1</accession>
<organism evidence="1 2">
    <name type="scientific">Dibothriocephalus latus</name>
    <name type="common">Fish tapeworm</name>
    <name type="synonym">Diphyllobothrium latum</name>
    <dbReference type="NCBI Taxonomy" id="60516"/>
    <lineage>
        <taxon>Eukaryota</taxon>
        <taxon>Metazoa</taxon>
        <taxon>Spiralia</taxon>
        <taxon>Lophotrochozoa</taxon>
        <taxon>Platyhelminthes</taxon>
        <taxon>Cestoda</taxon>
        <taxon>Eucestoda</taxon>
        <taxon>Diphyllobothriidea</taxon>
        <taxon>Diphyllobothriidae</taxon>
        <taxon>Dibothriocephalus</taxon>
    </lineage>
</organism>
<dbReference type="Proteomes" id="UP000281553">
    <property type="component" value="Unassembled WGS sequence"/>
</dbReference>
<keyword evidence="2" id="KW-1185">Reference proteome</keyword>